<reference evidence="1" key="1">
    <citation type="submission" date="2024-02" db="EMBL/GenBank/DDBJ databases">
        <title>Complete genome sequence of Vreelandella sp. SM1641, a marine exopolysaccharide-producing bacterium isolated from deep-sea hydrothermal sediment of the southwest Indian Ocean.</title>
        <authorList>
            <person name="Zhu H."/>
            <person name="Sun M."/>
        </authorList>
    </citation>
    <scope>NUCLEOTIDE SEQUENCE</scope>
    <source>
        <strain evidence="1">SM1641</strain>
    </source>
</reference>
<evidence type="ECO:0000313" key="1">
    <source>
        <dbReference type="EMBL" id="XBY59916.1"/>
    </source>
</evidence>
<name>A0AAU7XRH2_9GAMM</name>
<sequence length="80" mass="9201">MLEECKAHNVDFREGDFSNSNFTYSDLSGCFFVNTNLTGADFSEASDYNIDIYRNIIKKAKFSRFEAVRLLDSLEIELVD</sequence>
<organism evidence="1">
    <name type="scientific">Vreelandella sp. SM1641</name>
    <dbReference type="NCBI Taxonomy" id="3126101"/>
    <lineage>
        <taxon>Bacteria</taxon>
        <taxon>Pseudomonadati</taxon>
        <taxon>Pseudomonadota</taxon>
        <taxon>Gammaproteobacteria</taxon>
        <taxon>Oceanospirillales</taxon>
        <taxon>Halomonadaceae</taxon>
        <taxon>Vreelandella</taxon>
    </lineage>
</organism>
<dbReference type="Gene3D" id="2.160.20.80">
    <property type="entry name" value="E3 ubiquitin-protein ligase SopA"/>
    <property type="match status" value="1"/>
</dbReference>
<dbReference type="KEGG" id="vrs:V8F66_05360"/>
<dbReference type="AlphaFoldDB" id="A0AAU7XRH2"/>
<accession>A0AAU7XRH2</accession>
<dbReference type="SUPFAM" id="SSF141571">
    <property type="entry name" value="Pentapeptide repeat-like"/>
    <property type="match status" value="1"/>
</dbReference>
<protein>
    <submittedName>
        <fullName evidence="1">Pentapeptide repeat-containing protein</fullName>
    </submittedName>
</protein>
<dbReference type="EMBL" id="CP158484">
    <property type="protein sequence ID" value="XBY59916.1"/>
    <property type="molecule type" value="Genomic_DNA"/>
</dbReference>
<gene>
    <name evidence="1" type="ORF">V8F66_05360</name>
</gene>
<dbReference type="Pfam" id="PF00805">
    <property type="entry name" value="Pentapeptide"/>
    <property type="match status" value="1"/>
</dbReference>
<proteinExistence type="predicted"/>
<dbReference type="InterPro" id="IPR001646">
    <property type="entry name" value="5peptide_repeat"/>
</dbReference>